<proteinExistence type="predicted"/>
<dbReference type="InterPro" id="IPR013785">
    <property type="entry name" value="Aldolase_TIM"/>
</dbReference>
<dbReference type="Gene3D" id="3.20.20.70">
    <property type="entry name" value="Aldolase class I"/>
    <property type="match status" value="1"/>
</dbReference>
<name>A0A2M7G2L1_9BACT</name>
<organism evidence="7 8">
    <name type="scientific">bacterium (Candidatus Blackallbacteria) CG17_big_fil_post_rev_8_21_14_2_50_48_46</name>
    <dbReference type="NCBI Taxonomy" id="2014261"/>
    <lineage>
        <taxon>Bacteria</taxon>
        <taxon>Candidatus Blackallbacteria</taxon>
    </lineage>
</organism>
<evidence type="ECO:0000313" key="8">
    <source>
        <dbReference type="Proteomes" id="UP000231019"/>
    </source>
</evidence>
<dbReference type="SFLD" id="SFLDS00029">
    <property type="entry name" value="Radical_SAM"/>
    <property type="match status" value="1"/>
</dbReference>
<evidence type="ECO:0000256" key="1">
    <source>
        <dbReference type="ARBA" id="ARBA00022691"/>
    </source>
</evidence>
<protein>
    <recommendedName>
        <fullName evidence="6">Radical SAM core domain-containing protein</fullName>
    </recommendedName>
</protein>
<evidence type="ECO:0000256" key="5">
    <source>
        <dbReference type="PIRSR" id="PIRSR004869-50"/>
    </source>
</evidence>
<dbReference type="PANTHER" id="PTHR43075:SF1">
    <property type="entry name" value="FORMATE LYASE ACTIVATING ENZYME, PUTATIVE (AFU_ORTHOLOGUE AFUA_2G15630)-RELATED"/>
    <property type="match status" value="1"/>
</dbReference>
<gene>
    <name evidence="7" type="ORF">COW36_15105</name>
</gene>
<dbReference type="InterPro" id="IPR016431">
    <property type="entry name" value="Pyrv-formate_lyase-activ_prd"/>
</dbReference>
<dbReference type="GO" id="GO:0051536">
    <property type="term" value="F:iron-sulfur cluster binding"/>
    <property type="evidence" value="ECO:0007669"/>
    <property type="project" value="UniProtKB-KW"/>
</dbReference>
<keyword evidence="2 5" id="KW-0479">Metal-binding</keyword>
<dbReference type="InterPro" id="IPR040085">
    <property type="entry name" value="MJ0674-like"/>
</dbReference>
<dbReference type="SFLD" id="SFLDG01099">
    <property type="entry name" value="Uncharacterised_Radical_SAM_Su"/>
    <property type="match status" value="1"/>
</dbReference>
<dbReference type="Pfam" id="PF04055">
    <property type="entry name" value="Radical_SAM"/>
    <property type="match status" value="1"/>
</dbReference>
<feature type="binding site" evidence="5">
    <location>
        <position position="123"/>
    </location>
    <ligand>
        <name>[4Fe-4S] cluster</name>
        <dbReference type="ChEBI" id="CHEBI:49883"/>
        <note>4Fe-4S-S-AdoMet</note>
    </ligand>
</feature>
<dbReference type="PANTHER" id="PTHR43075">
    <property type="entry name" value="FORMATE LYASE ACTIVATING ENZYME, PUTATIVE (AFU_ORTHOLOGUE AFUA_2G15630)-RELATED"/>
    <property type="match status" value="1"/>
</dbReference>
<accession>A0A2M7G2L1</accession>
<evidence type="ECO:0000313" key="7">
    <source>
        <dbReference type="EMBL" id="PIW16038.1"/>
    </source>
</evidence>
<evidence type="ECO:0000256" key="2">
    <source>
        <dbReference type="ARBA" id="ARBA00022723"/>
    </source>
</evidence>
<evidence type="ECO:0000259" key="6">
    <source>
        <dbReference type="Pfam" id="PF04055"/>
    </source>
</evidence>
<keyword evidence="1 5" id="KW-0949">S-adenosyl-L-methionine</keyword>
<dbReference type="InterPro" id="IPR058240">
    <property type="entry name" value="rSAM_sf"/>
</dbReference>
<keyword evidence="3 5" id="KW-0408">Iron</keyword>
<evidence type="ECO:0000256" key="4">
    <source>
        <dbReference type="ARBA" id="ARBA00023014"/>
    </source>
</evidence>
<dbReference type="Proteomes" id="UP000231019">
    <property type="component" value="Unassembled WGS sequence"/>
</dbReference>
<feature type="domain" description="Radical SAM core" evidence="6">
    <location>
        <begin position="111"/>
        <end position="262"/>
    </location>
</feature>
<dbReference type="EMBL" id="PFFQ01000041">
    <property type="protein sequence ID" value="PIW16038.1"/>
    <property type="molecule type" value="Genomic_DNA"/>
</dbReference>
<comment type="caution">
    <text evidence="7">The sequence shown here is derived from an EMBL/GenBank/DDBJ whole genome shotgun (WGS) entry which is preliminary data.</text>
</comment>
<feature type="binding site" evidence="5">
    <location>
        <position position="116"/>
    </location>
    <ligand>
        <name>[4Fe-4S] cluster</name>
        <dbReference type="ChEBI" id="CHEBI:49883"/>
        <note>4Fe-4S-S-AdoMet</note>
    </ligand>
</feature>
<keyword evidence="4 5" id="KW-0411">Iron-sulfur</keyword>
<dbReference type="SUPFAM" id="SSF102114">
    <property type="entry name" value="Radical SAM enzymes"/>
    <property type="match status" value="1"/>
</dbReference>
<feature type="binding site" evidence="5">
    <location>
        <position position="120"/>
    </location>
    <ligand>
        <name>[4Fe-4S] cluster</name>
        <dbReference type="ChEBI" id="CHEBI:49883"/>
        <note>4Fe-4S-S-AdoMet</note>
    </ligand>
</feature>
<reference evidence="7 8" key="1">
    <citation type="submission" date="2017-09" db="EMBL/GenBank/DDBJ databases">
        <title>Depth-based differentiation of microbial function through sediment-hosted aquifers and enrichment of novel symbionts in the deep terrestrial subsurface.</title>
        <authorList>
            <person name="Probst A.J."/>
            <person name="Ladd B."/>
            <person name="Jarett J.K."/>
            <person name="Geller-Mcgrath D.E."/>
            <person name="Sieber C.M."/>
            <person name="Emerson J.B."/>
            <person name="Anantharaman K."/>
            <person name="Thomas B.C."/>
            <person name="Malmstrom R."/>
            <person name="Stieglmeier M."/>
            <person name="Klingl A."/>
            <person name="Woyke T."/>
            <person name="Ryan C.M."/>
            <person name="Banfield J.F."/>
        </authorList>
    </citation>
    <scope>NUCLEOTIDE SEQUENCE [LARGE SCALE GENOMIC DNA]</scope>
    <source>
        <strain evidence="7">CG17_big_fil_post_rev_8_21_14_2_50_48_46</strain>
    </source>
</reference>
<dbReference type="GO" id="GO:0046872">
    <property type="term" value="F:metal ion binding"/>
    <property type="evidence" value="ECO:0007669"/>
    <property type="project" value="UniProtKB-KW"/>
</dbReference>
<dbReference type="GO" id="GO:0003824">
    <property type="term" value="F:catalytic activity"/>
    <property type="evidence" value="ECO:0007669"/>
    <property type="project" value="InterPro"/>
</dbReference>
<dbReference type="AlphaFoldDB" id="A0A2M7G2L1"/>
<comment type="cofactor">
    <cofactor evidence="5">
        <name>[4Fe-4S] cluster</name>
        <dbReference type="ChEBI" id="CHEBI:49883"/>
    </cofactor>
    <text evidence="5">Binds 1 [4Fe-4S] cluster. The cluster is coordinated with 3 cysteines and an exchangeable S-adenosyl-L-methionine.</text>
</comment>
<dbReference type="InterPro" id="IPR007197">
    <property type="entry name" value="rSAM"/>
</dbReference>
<sequence>MLVRRFLAHEIKLQSSQPLESLNLTQLQELHEKGLEAYRSGKIAEQGVSWLDVKKTLAYKLLEACNFCSHLCQVNRLTGQTGYCQLKAAAQISGEYIHHGEEPAVGITHAIFFSGCTMHCLFCHNWRETFDLEKGLKTETQFLADQIIKRSQNAKIQSISFIGGTPEPHLHILTELACLLSTKVKLPWVFNNNATLSKEGLELMEGLIDIYLPDFKFGNADCAWKLAKISNYLPTVKANLKAYQAQKSEILVRHLLMPGHLECCTLPILDNLAQEFDSISLNLMGQYRPFYRALEIPALNQRPDPKDLKNAREKALALGIQLIENAR</sequence>
<evidence type="ECO:0000256" key="3">
    <source>
        <dbReference type="ARBA" id="ARBA00023004"/>
    </source>
</evidence>
<dbReference type="PIRSF" id="PIRSF004869">
    <property type="entry name" value="PflX_prd"/>
    <property type="match status" value="1"/>
</dbReference>